<sequence length="67" mass="6910">MLATALAAELDAGLVQELASVLREAGAQYIGAVMFAVTAAAVGALRAAWRRRGRGRRGEDAPLAGDE</sequence>
<comment type="caution">
    <text evidence="2">The sequence shown here is derived from an EMBL/GenBank/DDBJ whole genome shotgun (WGS) entry which is preliminary data.</text>
</comment>
<keyword evidence="1" id="KW-1133">Transmembrane helix</keyword>
<protein>
    <submittedName>
        <fullName evidence="2">Uncharacterized protein</fullName>
    </submittedName>
</protein>
<gene>
    <name evidence="2" type="ORF">GCM10009544_59710</name>
</gene>
<reference evidence="3" key="1">
    <citation type="journal article" date="2019" name="Int. J. Syst. Evol. Microbiol.">
        <title>The Global Catalogue of Microorganisms (GCM) 10K type strain sequencing project: providing services to taxonomists for standard genome sequencing and annotation.</title>
        <authorList>
            <consortium name="The Broad Institute Genomics Platform"/>
            <consortium name="The Broad Institute Genome Sequencing Center for Infectious Disease"/>
            <person name="Wu L."/>
            <person name="Ma J."/>
        </authorList>
    </citation>
    <scope>NUCLEOTIDE SEQUENCE [LARGE SCALE GENOMIC DNA]</scope>
    <source>
        <strain evidence="3">JCM 10649</strain>
    </source>
</reference>
<organism evidence="2 3">
    <name type="scientific">Streptomyces stramineus</name>
    <dbReference type="NCBI Taxonomy" id="173861"/>
    <lineage>
        <taxon>Bacteria</taxon>
        <taxon>Bacillati</taxon>
        <taxon>Actinomycetota</taxon>
        <taxon>Actinomycetes</taxon>
        <taxon>Kitasatosporales</taxon>
        <taxon>Streptomycetaceae</taxon>
        <taxon>Streptomyces</taxon>
    </lineage>
</organism>
<proteinExistence type="predicted"/>
<evidence type="ECO:0000313" key="2">
    <source>
        <dbReference type="EMBL" id="GAA0490912.1"/>
    </source>
</evidence>
<feature type="transmembrane region" description="Helical" evidence="1">
    <location>
        <begin position="29"/>
        <end position="49"/>
    </location>
</feature>
<accession>A0ABP3L359</accession>
<name>A0ABP3L359_9ACTN</name>
<keyword evidence="1" id="KW-0472">Membrane</keyword>
<keyword evidence="1" id="KW-0812">Transmembrane</keyword>
<evidence type="ECO:0000256" key="1">
    <source>
        <dbReference type="SAM" id="Phobius"/>
    </source>
</evidence>
<evidence type="ECO:0000313" key="3">
    <source>
        <dbReference type="Proteomes" id="UP001499895"/>
    </source>
</evidence>
<dbReference type="EMBL" id="BAAAHB010000118">
    <property type="protein sequence ID" value="GAA0490912.1"/>
    <property type="molecule type" value="Genomic_DNA"/>
</dbReference>
<keyword evidence="3" id="KW-1185">Reference proteome</keyword>
<dbReference type="Proteomes" id="UP001499895">
    <property type="component" value="Unassembled WGS sequence"/>
</dbReference>